<feature type="chain" id="PRO_5017832923" description="LVIVD repeat-containing protein" evidence="1">
    <location>
        <begin position="23"/>
        <end position="180"/>
    </location>
</feature>
<protein>
    <recommendedName>
        <fullName evidence="4">LVIVD repeat-containing protein</fullName>
    </recommendedName>
</protein>
<sequence>MMKTLPHLLLTLLILSSCMTSPDETPVNGELFQGLGYKPIYATGAELKNVNITTSEALRSPGKIYILDRYLFVNEMGKGVHIIDNSDPKNPKNLSFISILGNYDIAAKGTWLYADNATDLLVFDISNPVEPKLSKRIANAIPMHNYPPFQNVYFECVDNKKGTIVGWEKVTMAAKPNCFR</sequence>
<organism evidence="2 3">
    <name type="scientific">Dyadobacter luteus</name>
    <dbReference type="NCBI Taxonomy" id="2259619"/>
    <lineage>
        <taxon>Bacteria</taxon>
        <taxon>Pseudomonadati</taxon>
        <taxon>Bacteroidota</taxon>
        <taxon>Cytophagia</taxon>
        <taxon>Cytophagales</taxon>
        <taxon>Spirosomataceae</taxon>
        <taxon>Dyadobacter</taxon>
    </lineage>
</organism>
<proteinExistence type="predicted"/>
<dbReference type="InterPro" id="IPR013211">
    <property type="entry name" value="LVIVD"/>
</dbReference>
<accession>A0A3D8YED6</accession>
<keyword evidence="1" id="KW-0732">Signal</keyword>
<evidence type="ECO:0008006" key="4">
    <source>
        <dbReference type="Google" id="ProtNLM"/>
    </source>
</evidence>
<feature type="signal peptide" evidence="1">
    <location>
        <begin position="1"/>
        <end position="22"/>
    </location>
</feature>
<reference evidence="2 3" key="1">
    <citation type="submission" date="2018-07" db="EMBL/GenBank/DDBJ databases">
        <title>Dyadobacter roseus sp. nov., isolated from rose rhizosphere soil.</title>
        <authorList>
            <person name="Chen L."/>
        </authorList>
    </citation>
    <scope>NUCLEOTIDE SEQUENCE [LARGE SCALE GENOMIC DNA]</scope>
    <source>
        <strain evidence="2 3">RS19</strain>
    </source>
</reference>
<dbReference type="AlphaFoldDB" id="A0A3D8YED6"/>
<evidence type="ECO:0000313" key="3">
    <source>
        <dbReference type="Proteomes" id="UP000256373"/>
    </source>
</evidence>
<dbReference type="Proteomes" id="UP000256373">
    <property type="component" value="Unassembled WGS sequence"/>
</dbReference>
<name>A0A3D8YED6_9BACT</name>
<evidence type="ECO:0000313" key="2">
    <source>
        <dbReference type="EMBL" id="REA62545.1"/>
    </source>
</evidence>
<keyword evidence="3" id="KW-1185">Reference proteome</keyword>
<dbReference type="Pfam" id="PF08309">
    <property type="entry name" value="LVIVD"/>
    <property type="match status" value="2"/>
</dbReference>
<comment type="caution">
    <text evidence="2">The sequence shown here is derived from an EMBL/GenBank/DDBJ whole genome shotgun (WGS) entry which is preliminary data.</text>
</comment>
<gene>
    <name evidence="2" type="ORF">DSL64_08705</name>
</gene>
<dbReference type="OrthoDB" id="853480at2"/>
<dbReference type="PROSITE" id="PS51257">
    <property type="entry name" value="PROKAR_LIPOPROTEIN"/>
    <property type="match status" value="1"/>
</dbReference>
<dbReference type="EMBL" id="QNUL01000005">
    <property type="protein sequence ID" value="REA62545.1"/>
    <property type="molecule type" value="Genomic_DNA"/>
</dbReference>
<evidence type="ECO:0000256" key="1">
    <source>
        <dbReference type="SAM" id="SignalP"/>
    </source>
</evidence>